<accession>M5RQR6</accession>
<dbReference type="EMBL" id="ANOG01000205">
    <property type="protein sequence ID" value="EMI21683.1"/>
    <property type="molecule type" value="Genomic_DNA"/>
</dbReference>
<gene>
    <name evidence="1" type="ORF">RMSM_01380</name>
</gene>
<dbReference type="Proteomes" id="UP000011991">
    <property type="component" value="Unassembled WGS sequence"/>
</dbReference>
<name>M5RQR6_9BACT</name>
<keyword evidence="2" id="KW-1185">Reference proteome</keyword>
<evidence type="ECO:0000313" key="1">
    <source>
        <dbReference type="EMBL" id="EMI21683.1"/>
    </source>
</evidence>
<reference evidence="1 2" key="1">
    <citation type="journal article" date="2013" name="Mar. Genomics">
        <title>Expression of sulfatases in Rhodopirellula baltica and the diversity of sulfatases in the genus Rhodopirellula.</title>
        <authorList>
            <person name="Wegner C.E."/>
            <person name="Richter-Heitmann T."/>
            <person name="Klindworth A."/>
            <person name="Klockow C."/>
            <person name="Richter M."/>
            <person name="Achstetter T."/>
            <person name="Glockner F.O."/>
            <person name="Harder J."/>
        </authorList>
    </citation>
    <scope>NUCLEOTIDE SEQUENCE [LARGE SCALE GENOMIC DNA]</scope>
    <source>
        <strain evidence="1 2">SM1</strain>
    </source>
</reference>
<organism evidence="1 2">
    <name type="scientific">Rhodopirellula maiorica SM1</name>
    <dbReference type="NCBI Taxonomy" id="1265738"/>
    <lineage>
        <taxon>Bacteria</taxon>
        <taxon>Pseudomonadati</taxon>
        <taxon>Planctomycetota</taxon>
        <taxon>Planctomycetia</taxon>
        <taxon>Pirellulales</taxon>
        <taxon>Pirellulaceae</taxon>
        <taxon>Novipirellula</taxon>
    </lineage>
</organism>
<evidence type="ECO:0000313" key="2">
    <source>
        <dbReference type="Proteomes" id="UP000011991"/>
    </source>
</evidence>
<comment type="caution">
    <text evidence="1">The sequence shown here is derived from an EMBL/GenBank/DDBJ whole genome shotgun (WGS) entry which is preliminary data.</text>
</comment>
<proteinExistence type="predicted"/>
<dbReference type="AlphaFoldDB" id="M5RQR6"/>
<sequence>MKVELTLMQSTYAINENRPKRVLAKNTNAEDEFWDRDVNTRYAPCIASTTAIVRDRRHVGTW</sequence>
<protein>
    <submittedName>
        <fullName evidence="1">Uncharacterized protein</fullName>
    </submittedName>
</protein>